<evidence type="ECO:0000313" key="2">
    <source>
        <dbReference type="Proteomes" id="UP000729733"/>
    </source>
</evidence>
<dbReference type="AlphaFoldDB" id="A0A964BUI2"/>
<dbReference type="EMBL" id="JADWDC010000083">
    <property type="protein sequence ID" value="MCC0179424.1"/>
    <property type="molecule type" value="Genomic_DNA"/>
</dbReference>
<organism evidence="1 2">
    <name type="scientific">Waterburya agarophytonicola KI4</name>
    <dbReference type="NCBI Taxonomy" id="2874699"/>
    <lineage>
        <taxon>Bacteria</taxon>
        <taxon>Bacillati</taxon>
        <taxon>Cyanobacteriota</taxon>
        <taxon>Cyanophyceae</taxon>
        <taxon>Pleurocapsales</taxon>
        <taxon>Hyellaceae</taxon>
        <taxon>Waterburya</taxon>
        <taxon>Waterburya agarophytonicola</taxon>
    </lineage>
</organism>
<dbReference type="Proteomes" id="UP000729733">
    <property type="component" value="Unassembled WGS sequence"/>
</dbReference>
<sequence length="135" mass="15605">MKRIDITKTFRPTPEAREYAKWLKDKKIFERVIDGYLFAAAFAIKNNLDILPIPSKDRQHIVVNLLGLIDDDVRLSLEAAVYAIHKRSKKPQPTNSDELIEIISQYAEAGLIHLKQKWQGKVVNQIQDDIRKIVN</sequence>
<comment type="caution">
    <text evidence="1">The sequence shown here is derived from an EMBL/GenBank/DDBJ whole genome shotgun (WGS) entry which is preliminary data.</text>
</comment>
<keyword evidence="2" id="KW-1185">Reference proteome</keyword>
<protein>
    <submittedName>
        <fullName evidence="1">Uncharacterized protein</fullName>
    </submittedName>
</protein>
<proteinExistence type="predicted"/>
<accession>A0A964BUI2</accession>
<name>A0A964BUI2_9CYAN</name>
<gene>
    <name evidence="1" type="ORF">I4641_20900</name>
</gene>
<reference evidence="1" key="1">
    <citation type="journal article" date="2021" name="Antonie Van Leeuwenhoek">
        <title>Draft genome and description of Waterburya agarophytonicola gen. nov. sp. nov. (Pleurocapsales, Cyanobacteria): a seaweed symbiont.</title>
        <authorList>
            <person name="Bonthond G."/>
            <person name="Shalygin S."/>
            <person name="Bayer T."/>
            <person name="Weinberger F."/>
        </authorList>
    </citation>
    <scope>NUCLEOTIDE SEQUENCE</scope>
    <source>
        <strain evidence="1">KI4</strain>
    </source>
</reference>
<dbReference type="RefSeq" id="WP_229642523.1">
    <property type="nucleotide sequence ID" value="NZ_JADWDC010000083.1"/>
</dbReference>
<evidence type="ECO:0000313" key="1">
    <source>
        <dbReference type="EMBL" id="MCC0179424.1"/>
    </source>
</evidence>